<dbReference type="EMBL" id="JBBAXC010000017">
    <property type="protein sequence ID" value="MEI5908930.1"/>
    <property type="molecule type" value="Genomic_DNA"/>
</dbReference>
<keyword evidence="3" id="KW-1185">Reference proteome</keyword>
<evidence type="ECO:0000313" key="3">
    <source>
        <dbReference type="Proteomes" id="UP001312865"/>
    </source>
</evidence>
<dbReference type="Proteomes" id="UP001312865">
    <property type="component" value="Unassembled WGS sequence"/>
</dbReference>
<name>A0ABU8HI43_9BACI</name>
<dbReference type="RefSeq" id="WP_336588373.1">
    <property type="nucleotide sequence ID" value="NZ_JBBAXC010000017.1"/>
</dbReference>
<feature type="chain" id="PRO_5045137539" evidence="1">
    <location>
        <begin position="27"/>
        <end position="81"/>
    </location>
</feature>
<feature type="signal peptide" evidence="1">
    <location>
        <begin position="1"/>
        <end position="26"/>
    </location>
</feature>
<comment type="caution">
    <text evidence="2">The sequence shown here is derived from an EMBL/GenBank/DDBJ whole genome shotgun (WGS) entry which is preliminary data.</text>
</comment>
<evidence type="ECO:0000256" key="1">
    <source>
        <dbReference type="SAM" id="SignalP"/>
    </source>
</evidence>
<organism evidence="2 3">
    <name type="scientific">Bacillus spongiae</name>
    <dbReference type="NCBI Taxonomy" id="2683610"/>
    <lineage>
        <taxon>Bacteria</taxon>
        <taxon>Bacillati</taxon>
        <taxon>Bacillota</taxon>
        <taxon>Bacilli</taxon>
        <taxon>Bacillales</taxon>
        <taxon>Bacillaceae</taxon>
        <taxon>Bacillus</taxon>
    </lineage>
</organism>
<reference evidence="2 3" key="1">
    <citation type="journal article" date="2018" name="J. Microbiol.">
        <title>Bacillus spongiae sp. nov., isolated from sponge of Jeju Island.</title>
        <authorList>
            <person name="Lee G.E."/>
            <person name="Im W.T."/>
            <person name="Park J.S."/>
        </authorList>
    </citation>
    <scope>NUCLEOTIDE SEQUENCE [LARGE SCALE GENOMIC DNA]</scope>
    <source>
        <strain evidence="2 3">135PIL107-10</strain>
    </source>
</reference>
<keyword evidence="1" id="KW-0732">Signal</keyword>
<accession>A0ABU8HI43</accession>
<proteinExistence type="predicted"/>
<gene>
    <name evidence="2" type="ORF">WAK64_17925</name>
</gene>
<sequence length="81" mass="8382">MKKGLAITAFAAAVTTSAIIPVNVFAAESSSIKTVSTVASTLLPPFEEVIPANAFDTGLPSSTKPTRTIADAHLLTVFCFL</sequence>
<evidence type="ECO:0000313" key="2">
    <source>
        <dbReference type="EMBL" id="MEI5908930.1"/>
    </source>
</evidence>
<protein>
    <submittedName>
        <fullName evidence="2">Uncharacterized protein</fullName>
    </submittedName>
</protein>